<comment type="caution">
    <text evidence="1">The sequence shown here is derived from an EMBL/GenBank/DDBJ whole genome shotgun (WGS) entry which is preliminary data.</text>
</comment>
<dbReference type="AlphaFoldDB" id="A0A836MPB5"/>
<reference evidence="1 2" key="1">
    <citation type="submission" date="2014-03" db="EMBL/GenBank/DDBJ databases">
        <title>The genomes of two eusocial bee gut symbionts.</title>
        <authorList>
            <person name="Kwong W.K."/>
            <person name="Engel P."/>
            <person name="Koch H."/>
            <person name="Moran N.A."/>
        </authorList>
    </citation>
    <scope>NUCLEOTIDE SEQUENCE [LARGE SCALE GENOMIC DNA]</scope>
    <source>
        <strain evidence="2">wkB29</strain>
    </source>
</reference>
<dbReference type="Proteomes" id="UP000027170">
    <property type="component" value="Unassembled WGS sequence"/>
</dbReference>
<evidence type="ECO:0000313" key="2">
    <source>
        <dbReference type="Proteomes" id="UP000027170"/>
    </source>
</evidence>
<dbReference type="EMBL" id="JFZV01000006">
    <property type="protein sequence ID" value="KDN14568.1"/>
    <property type="molecule type" value="Genomic_DNA"/>
</dbReference>
<sequence length="50" mass="5679">MTPPEAHQFSSLKVDFRFSRMQSTSNPRLDLKASVIETALQSKPVIELFV</sequence>
<gene>
    <name evidence="1" type="ORF">SALWKB29_1358</name>
</gene>
<keyword evidence="2" id="KW-1185">Reference proteome</keyword>
<organism evidence="1 2">
    <name type="scientific">Snodgrassella communis</name>
    <dbReference type="NCBI Taxonomy" id="2946699"/>
    <lineage>
        <taxon>Bacteria</taxon>
        <taxon>Pseudomonadati</taxon>
        <taxon>Pseudomonadota</taxon>
        <taxon>Betaproteobacteria</taxon>
        <taxon>Neisseriales</taxon>
        <taxon>Neisseriaceae</taxon>
        <taxon>Snodgrassella</taxon>
    </lineage>
</organism>
<proteinExistence type="predicted"/>
<name>A0A836MPB5_9NEIS</name>
<protein>
    <submittedName>
        <fullName evidence="1">Uncharacterized protein</fullName>
    </submittedName>
</protein>
<evidence type="ECO:0000313" key="1">
    <source>
        <dbReference type="EMBL" id="KDN14568.1"/>
    </source>
</evidence>
<accession>A0A836MPB5</accession>